<gene>
    <name evidence="4" type="ORF">GBAR_LOCUS17476</name>
</gene>
<feature type="region of interest" description="Disordered" evidence="2">
    <location>
        <begin position="1"/>
        <end position="23"/>
    </location>
</feature>
<dbReference type="EMBL" id="CASHTH010002501">
    <property type="protein sequence ID" value="CAI8030801.1"/>
    <property type="molecule type" value="Genomic_DNA"/>
</dbReference>
<dbReference type="PROSITE" id="PS50137">
    <property type="entry name" value="DS_RBD"/>
    <property type="match status" value="1"/>
</dbReference>
<proteinExistence type="predicted"/>
<name>A0AA35SLI5_GEOBA</name>
<dbReference type="Proteomes" id="UP001174909">
    <property type="component" value="Unassembled WGS sequence"/>
</dbReference>
<evidence type="ECO:0000313" key="4">
    <source>
        <dbReference type="EMBL" id="CAI8030801.1"/>
    </source>
</evidence>
<dbReference type="AlphaFoldDB" id="A0AA35SLI5"/>
<feature type="region of interest" description="Disordered" evidence="2">
    <location>
        <begin position="304"/>
        <end position="358"/>
    </location>
</feature>
<evidence type="ECO:0000259" key="3">
    <source>
        <dbReference type="PROSITE" id="PS50137"/>
    </source>
</evidence>
<organism evidence="4 5">
    <name type="scientific">Geodia barretti</name>
    <name type="common">Barrett's horny sponge</name>
    <dbReference type="NCBI Taxonomy" id="519541"/>
    <lineage>
        <taxon>Eukaryota</taxon>
        <taxon>Metazoa</taxon>
        <taxon>Porifera</taxon>
        <taxon>Demospongiae</taxon>
        <taxon>Heteroscleromorpha</taxon>
        <taxon>Tetractinellida</taxon>
        <taxon>Astrophorina</taxon>
        <taxon>Geodiidae</taxon>
        <taxon>Geodia</taxon>
    </lineage>
</organism>
<dbReference type="CDD" id="cd19856">
    <property type="entry name" value="DSRM_Kanadaptin"/>
    <property type="match status" value="1"/>
</dbReference>
<protein>
    <submittedName>
        <fullName evidence="4">Kanadaptin</fullName>
    </submittedName>
</protein>
<evidence type="ECO:0000313" key="5">
    <source>
        <dbReference type="Proteomes" id="UP001174909"/>
    </source>
</evidence>
<dbReference type="GO" id="GO:0003723">
    <property type="term" value="F:RNA binding"/>
    <property type="evidence" value="ECO:0007669"/>
    <property type="project" value="UniProtKB-UniRule"/>
</dbReference>
<dbReference type="InterPro" id="IPR014720">
    <property type="entry name" value="dsRBD_dom"/>
</dbReference>
<dbReference type="SUPFAM" id="SSF54768">
    <property type="entry name" value="dsRNA-binding domain-like"/>
    <property type="match status" value="1"/>
</dbReference>
<keyword evidence="1" id="KW-0694">RNA-binding</keyword>
<evidence type="ECO:0000256" key="2">
    <source>
        <dbReference type="SAM" id="MobiDB-lite"/>
    </source>
</evidence>
<dbReference type="SMART" id="SM00358">
    <property type="entry name" value="DSRM"/>
    <property type="match status" value="1"/>
</dbReference>
<keyword evidence="5" id="KW-1185">Reference proteome</keyword>
<dbReference type="Gene3D" id="3.30.160.20">
    <property type="match status" value="1"/>
</dbReference>
<accession>A0AA35SLI5</accession>
<dbReference type="Pfam" id="PF00035">
    <property type="entry name" value="dsrm"/>
    <property type="match status" value="1"/>
</dbReference>
<reference evidence="4" key="1">
    <citation type="submission" date="2023-03" db="EMBL/GenBank/DDBJ databases">
        <authorList>
            <person name="Steffen K."/>
            <person name="Cardenas P."/>
        </authorList>
    </citation>
    <scope>NUCLEOTIDE SEQUENCE</scope>
</reference>
<feature type="domain" description="DRBM" evidence="3">
    <location>
        <begin position="35"/>
        <end position="108"/>
    </location>
</feature>
<feature type="compositionally biased region" description="Gly residues" evidence="2">
    <location>
        <begin position="322"/>
        <end position="334"/>
    </location>
</feature>
<evidence type="ECO:0000256" key="1">
    <source>
        <dbReference type="PROSITE-ProRule" id="PRU00266"/>
    </source>
</evidence>
<comment type="caution">
    <text evidence="4">The sequence shown here is derived from an EMBL/GenBank/DDBJ whole genome shotgun (WGS) entry which is preliminary data.</text>
</comment>
<sequence length="432" mass="48837">MGATWGMVMDEIDRRENEEEEVTFDPEREAYYKDDPKKALKKYFDREGLELEYEVEEEGSGRDKTYIARVTLPIESGGGQVVVEENVRGRKKEAVFQCALKACRILDSNDMLRAASQRRQRVTKNWEENDYYDSDEDSFLDRTGELEEKRRQRMKRLGKLKDQAENYDSLVKRFDEVMKERQSIEARLNKSKSAKGDSGEGDPLDQYMSVVSSQLDPATVTRLKRQSLSLRKEEEMIKKVDESSKTDRNAISAAKVPLFSSLHIYMHMTLIELWASVLDSLRVLCPQTNVYDIVLHSGITSVSGEERLGGTRPATTTTVESSGGGEGQNRGVGGDTDRDGSTDQSGGGTDPLSVGPLAQCHPASLPQAVVEIHHPCLHLHDLLGDEGGGHRRRHQALRLLLGVGRELRRSLVYWDQPWPHCPSEMNLNKRRQ</sequence>